<organism evidence="3">
    <name type="scientific">Albugo laibachii Nc14</name>
    <dbReference type="NCBI Taxonomy" id="890382"/>
    <lineage>
        <taxon>Eukaryota</taxon>
        <taxon>Sar</taxon>
        <taxon>Stramenopiles</taxon>
        <taxon>Oomycota</taxon>
        <taxon>Peronosporomycetes</taxon>
        <taxon>Albuginales</taxon>
        <taxon>Albuginaceae</taxon>
        <taxon>Albugo</taxon>
    </lineage>
</organism>
<protein>
    <submittedName>
        <fullName evidence="3">AlNc14C903G12618 protein</fullName>
    </submittedName>
</protein>
<reference evidence="3" key="2">
    <citation type="submission" date="2011-02" db="EMBL/GenBank/DDBJ databases">
        <authorList>
            <person name="MacLean D."/>
        </authorList>
    </citation>
    <scope>NUCLEOTIDE SEQUENCE</scope>
</reference>
<evidence type="ECO:0000256" key="2">
    <source>
        <dbReference type="SAM" id="MobiDB-lite"/>
    </source>
</evidence>
<feature type="compositionally biased region" description="Low complexity" evidence="2">
    <location>
        <begin position="30"/>
        <end position="54"/>
    </location>
</feature>
<keyword evidence="1" id="KW-0175">Coiled coil</keyword>
<dbReference type="HOGENOM" id="CLU_793246_0_0_1"/>
<evidence type="ECO:0000256" key="1">
    <source>
        <dbReference type="SAM" id="Coils"/>
    </source>
</evidence>
<evidence type="ECO:0000313" key="3">
    <source>
        <dbReference type="EMBL" id="CCA27968.1"/>
    </source>
</evidence>
<feature type="compositionally biased region" description="Polar residues" evidence="2">
    <location>
        <begin position="1"/>
        <end position="13"/>
    </location>
</feature>
<reference evidence="3" key="1">
    <citation type="journal article" date="2011" name="PLoS Biol.">
        <title>Gene gain and loss during evolution of obligate parasitism in the white rust pathogen of Arabidopsis thaliana.</title>
        <authorList>
            <person name="Kemen E."/>
            <person name="Gardiner A."/>
            <person name="Schultz-Larsen T."/>
            <person name="Kemen A.C."/>
            <person name="Balmuth A.L."/>
            <person name="Robert-Seilaniantz A."/>
            <person name="Bailey K."/>
            <person name="Holub E."/>
            <person name="Studholme D.J."/>
            <person name="Maclean D."/>
            <person name="Jones J.D."/>
        </authorList>
    </citation>
    <scope>NUCLEOTIDE SEQUENCE</scope>
</reference>
<name>F0X289_9STRA</name>
<dbReference type="EMBL" id="FR824781">
    <property type="protein sequence ID" value="CCA27968.1"/>
    <property type="molecule type" value="Genomic_DNA"/>
</dbReference>
<feature type="region of interest" description="Disordered" evidence="2">
    <location>
        <begin position="1"/>
        <end position="54"/>
    </location>
</feature>
<dbReference type="AlphaFoldDB" id="F0X289"/>
<feature type="compositionally biased region" description="Polar residues" evidence="2">
    <location>
        <begin position="69"/>
        <end position="81"/>
    </location>
</feature>
<gene>
    <name evidence="3" type="primary">AlNc14C903G12618</name>
    <name evidence="3" type="ORF">ALNC14_141120</name>
</gene>
<feature type="region of interest" description="Disordered" evidence="2">
    <location>
        <begin position="69"/>
        <end position="88"/>
    </location>
</feature>
<proteinExistence type="predicted"/>
<sequence>MKKAAWNTSTNISKPAPRSSIAKRVGGGYAPVAPVGPTASTRTTRTGTAQRTTSTAVTCVGSGRISQTARMGFPESTQPRPRSTLRRNAAEPTAIRVGGGAVLQENGNLASQSLVDEVKQLKAKNTELTTALKEKTTQLEEASQKVSKLNTTVRKINKRLEATQMKTERCQSELKDVLKAHDEDKKKLQHLMVENKQLRARMVTSTKSSRSTEATTVRKFTQVKERSCREGNVQHQATGEVSNAVIPEEKEGANRFNGNARMIEDILAEERLEQSTLYAQLETTGQHSEMNRSRVGWNMFQDLMEEEKSDQCPLFDELQKLDQLTVKERNQVGWDLFEEFTKKRAKYSVR</sequence>
<feature type="coiled-coil region" evidence="1">
    <location>
        <begin position="111"/>
        <end position="201"/>
    </location>
</feature>
<accession>F0X289</accession>